<dbReference type="Gene3D" id="3.40.30.10">
    <property type="entry name" value="Glutaredoxin"/>
    <property type="match status" value="1"/>
</dbReference>
<keyword evidence="3" id="KW-1185">Reference proteome</keyword>
<name>A0A9N7RQC7_STRHE</name>
<dbReference type="PANTHER" id="PTHR45669:SF12">
    <property type="entry name" value="EMB|CAB85507.1"/>
    <property type="match status" value="1"/>
</dbReference>
<dbReference type="InterPro" id="IPR036249">
    <property type="entry name" value="Thioredoxin-like_sf"/>
</dbReference>
<evidence type="ECO:0000313" key="3">
    <source>
        <dbReference type="Proteomes" id="UP001153555"/>
    </source>
</evidence>
<dbReference type="PROSITE" id="PS51354">
    <property type="entry name" value="GLUTAREDOXIN_2"/>
    <property type="match status" value="1"/>
</dbReference>
<sequence>MSPFRDPPAEIINAWELWAGLKDEIILGRKSLKSGPLTTHSLMGIDSRSPMKLWASIKGRPSVKRSKSLRFLSGPELLAEFEREVSEEEEEIKKMILENESPKKSKALRKSEAFLESYKWNVKVLERDIYVDSGFKEELRVLVGSKEVRVPLVFVRGRLIGGLDEVARLEGEGEWGVLLRGIPRAVTTGCKGCAGVRFMMCYECSGSCKMLGDDGRKSVKCGKCNENGLINLLFLGCCLFVFVCVSNKKLIIIKQLH</sequence>
<keyword evidence="1" id="KW-1133">Transmembrane helix</keyword>
<dbReference type="OrthoDB" id="423313at2759"/>
<proteinExistence type="predicted"/>
<dbReference type="AlphaFoldDB" id="A0A9N7RQC7"/>
<dbReference type="SUPFAM" id="SSF52833">
    <property type="entry name" value="Thioredoxin-like"/>
    <property type="match status" value="1"/>
</dbReference>
<feature type="transmembrane region" description="Helical" evidence="1">
    <location>
        <begin position="228"/>
        <end position="245"/>
    </location>
</feature>
<dbReference type="EMBL" id="CACSLK010031655">
    <property type="protein sequence ID" value="CAA0840090.1"/>
    <property type="molecule type" value="Genomic_DNA"/>
</dbReference>
<dbReference type="Pfam" id="PF23733">
    <property type="entry name" value="GRXCR1-2_C"/>
    <property type="match status" value="1"/>
</dbReference>
<organism evidence="2 3">
    <name type="scientific">Striga hermonthica</name>
    <name type="common">Purple witchweed</name>
    <name type="synonym">Buchnera hermonthica</name>
    <dbReference type="NCBI Taxonomy" id="68872"/>
    <lineage>
        <taxon>Eukaryota</taxon>
        <taxon>Viridiplantae</taxon>
        <taxon>Streptophyta</taxon>
        <taxon>Embryophyta</taxon>
        <taxon>Tracheophyta</taxon>
        <taxon>Spermatophyta</taxon>
        <taxon>Magnoliopsida</taxon>
        <taxon>eudicotyledons</taxon>
        <taxon>Gunneridae</taxon>
        <taxon>Pentapetalae</taxon>
        <taxon>asterids</taxon>
        <taxon>lamiids</taxon>
        <taxon>Lamiales</taxon>
        <taxon>Orobanchaceae</taxon>
        <taxon>Buchnereae</taxon>
        <taxon>Striga</taxon>
    </lineage>
</organism>
<evidence type="ECO:0000256" key="1">
    <source>
        <dbReference type="SAM" id="Phobius"/>
    </source>
</evidence>
<comment type="caution">
    <text evidence="2">The sequence shown here is derived from an EMBL/GenBank/DDBJ whole genome shotgun (WGS) entry which is preliminary data.</text>
</comment>
<keyword evidence="1" id="KW-0472">Membrane</keyword>
<reference evidence="2" key="1">
    <citation type="submission" date="2019-12" db="EMBL/GenBank/DDBJ databases">
        <authorList>
            <person name="Scholes J."/>
        </authorList>
    </citation>
    <scope>NUCLEOTIDE SEQUENCE</scope>
</reference>
<protein>
    <submittedName>
        <fullName evidence="2">Glutaredoxin family protein</fullName>
    </submittedName>
</protein>
<dbReference type="Proteomes" id="UP001153555">
    <property type="component" value="Unassembled WGS sequence"/>
</dbReference>
<gene>
    <name evidence="2" type="ORF">SHERM_06545</name>
</gene>
<accession>A0A9N7RQC7</accession>
<dbReference type="PANTHER" id="PTHR45669">
    <property type="entry name" value="GLUTAREDOXIN DOMAIN-CONTAINING CYSTEINE-RICH PROTEIN CG12206-RELATED"/>
    <property type="match status" value="1"/>
</dbReference>
<evidence type="ECO:0000313" key="2">
    <source>
        <dbReference type="EMBL" id="CAA0840090.1"/>
    </source>
</evidence>
<keyword evidence="1" id="KW-0812">Transmembrane</keyword>